<evidence type="ECO:0000313" key="2">
    <source>
        <dbReference type="EMBL" id="CAD0001361.1"/>
    </source>
</evidence>
<protein>
    <recommendedName>
        <fullName evidence="1">Transglutaminase-like domain-containing protein</fullName>
    </recommendedName>
</protein>
<dbReference type="InterPro" id="IPR038765">
    <property type="entry name" value="Papain-like_cys_pep_sf"/>
</dbReference>
<organism evidence="2 3">
    <name type="scientific">Flavobacterium salmonis</name>
    <dbReference type="NCBI Taxonomy" id="2654844"/>
    <lineage>
        <taxon>Bacteria</taxon>
        <taxon>Pseudomonadati</taxon>
        <taxon>Bacteroidota</taxon>
        <taxon>Flavobacteriia</taxon>
        <taxon>Flavobacteriales</taxon>
        <taxon>Flavobacteriaceae</taxon>
        <taxon>Flavobacterium</taxon>
    </lineage>
</organism>
<dbReference type="InterPro" id="IPR002931">
    <property type="entry name" value="Transglutaminase-like"/>
</dbReference>
<comment type="caution">
    <text evidence="2">The sequence shown here is derived from an EMBL/GenBank/DDBJ whole genome shotgun (WGS) entry which is preliminary data.</text>
</comment>
<accession>A0A6V6YPD3</accession>
<keyword evidence="3" id="KW-1185">Reference proteome</keyword>
<reference evidence="2 3" key="1">
    <citation type="submission" date="2020-06" db="EMBL/GenBank/DDBJ databases">
        <authorList>
            <person name="Criscuolo A."/>
        </authorList>
    </citation>
    <scope>NUCLEOTIDE SEQUENCE [LARGE SCALE GENOMIC DNA]</scope>
    <source>
        <strain evidence="3">CIP 111411</strain>
    </source>
</reference>
<dbReference type="Pfam" id="PF01841">
    <property type="entry name" value="Transglut_core"/>
    <property type="match status" value="1"/>
</dbReference>
<evidence type="ECO:0000259" key="1">
    <source>
        <dbReference type="Pfam" id="PF01841"/>
    </source>
</evidence>
<dbReference type="AlphaFoldDB" id="A0A6V6YPD3"/>
<gene>
    <name evidence="2" type="ORF">FLAT13_00508</name>
</gene>
<dbReference type="PANTHER" id="PTHR35532:SF5">
    <property type="entry name" value="CARBOHYDRATE-BINDING DOMAIN-CONTAINING PROTEIN"/>
    <property type="match status" value="1"/>
</dbReference>
<dbReference type="PANTHER" id="PTHR35532">
    <property type="entry name" value="SIMILAR TO POLYHYDROXYALKANOATE DEPOLYMERASE"/>
    <property type="match status" value="1"/>
</dbReference>
<feature type="domain" description="Transglutaminase-like" evidence="1">
    <location>
        <begin position="219"/>
        <end position="291"/>
    </location>
</feature>
<name>A0A6V6YPD3_9FLAO</name>
<proteinExistence type="predicted"/>
<evidence type="ECO:0000313" key="3">
    <source>
        <dbReference type="Proteomes" id="UP000530060"/>
    </source>
</evidence>
<dbReference type="RefSeq" id="WP_180907823.1">
    <property type="nucleotide sequence ID" value="NZ_CAIJDP010000057.1"/>
</dbReference>
<dbReference type="SUPFAM" id="SSF54001">
    <property type="entry name" value="Cysteine proteinases"/>
    <property type="match status" value="1"/>
</dbReference>
<dbReference type="Proteomes" id="UP000530060">
    <property type="component" value="Unassembled WGS sequence"/>
</dbReference>
<sequence length="521" mass="60226">MHNQKSAKKHEDQSPLIWSWRLFKTLFFLIPILAQAQYAPPVETALKKAGNNRSELEKALEYSNKTGDPLKIKAMQFLIANMDIHSSSDYYWEDSANNKIAYNELDYTDFEQSKIAFESIKKQNPGLKAKPVLYKDIETIKGDYLIQNLENAFKAWRSSAIKTTSFDDFCEYILPYRVSVEPIQDWRPAYTDKFKWINEQISAKGLQATLPYVKDNYDSWFVNNWKEKRTEPLPRLGSLQLLFRKQGPCSDIASMSVFTMRSQGIPAAVNIIPFWATATEGHYTNTFFDENRQMLNCDYGTKDFRQNLAREPAKVIRLTYSKNPETLASIEDISNIPKGSLQQQNYIDVTNDFWETTTVKCPLYPKENPPKIVYATTFNGLAWRAFWWGKTEKNETVFTKLCKQTVIIPQYYSNGKLTPAGAPVVIGNTTTKVLQPDLTQTSEVLIAEKEKYLKFKLGITYQLLYWDNSWKTLGKQTVTSPVTEMKFEKAPKNALFLFLASDSRGLERPFIIQENGERFWF</sequence>
<dbReference type="EMBL" id="CAIJDP010000057">
    <property type="protein sequence ID" value="CAD0001361.1"/>
    <property type="molecule type" value="Genomic_DNA"/>
</dbReference>